<keyword evidence="1" id="KW-0812">Transmembrane</keyword>
<dbReference type="AlphaFoldDB" id="A0A3A8AUV4"/>
<dbReference type="RefSeq" id="WP_121165727.1">
    <property type="nucleotide sequence ID" value="NZ_RAPE01000002.1"/>
</dbReference>
<evidence type="ECO:0008006" key="4">
    <source>
        <dbReference type="Google" id="ProtNLM"/>
    </source>
</evidence>
<evidence type="ECO:0000313" key="2">
    <source>
        <dbReference type="EMBL" id="RKF14848.1"/>
    </source>
</evidence>
<keyword evidence="1" id="KW-0472">Membrane</keyword>
<keyword evidence="1" id="KW-1133">Transmembrane helix</keyword>
<comment type="caution">
    <text evidence="2">The sequence shown here is derived from an EMBL/GenBank/DDBJ whole genome shotgun (WGS) entry which is preliminary data.</text>
</comment>
<evidence type="ECO:0000313" key="3">
    <source>
        <dbReference type="Proteomes" id="UP000281128"/>
    </source>
</evidence>
<protein>
    <recommendedName>
        <fullName evidence="4">SdpI family protein</fullName>
    </recommendedName>
</protein>
<dbReference type="EMBL" id="RAPE01000002">
    <property type="protein sequence ID" value="RKF14848.1"/>
    <property type="molecule type" value="Genomic_DNA"/>
</dbReference>
<proteinExistence type="predicted"/>
<evidence type="ECO:0000256" key="1">
    <source>
        <dbReference type="SAM" id="Phobius"/>
    </source>
</evidence>
<dbReference type="OrthoDB" id="9774675at2"/>
<feature type="transmembrane region" description="Helical" evidence="1">
    <location>
        <begin position="49"/>
        <end position="66"/>
    </location>
</feature>
<organism evidence="2 3">
    <name type="scientific">Roseovarius spongiae</name>
    <dbReference type="NCBI Taxonomy" id="2320272"/>
    <lineage>
        <taxon>Bacteria</taxon>
        <taxon>Pseudomonadati</taxon>
        <taxon>Pseudomonadota</taxon>
        <taxon>Alphaproteobacteria</taxon>
        <taxon>Rhodobacterales</taxon>
        <taxon>Roseobacteraceae</taxon>
        <taxon>Roseovarius</taxon>
    </lineage>
</organism>
<sequence length="108" mass="12068">MDHAALAFLLLAVISLASVVAGRPWTVIVARRTTPAELWDHPLFRETNVVMSLAWSAMFGISALVFRVSENGAIFFVMALLNTGLGMVSPWLAKRYAAWRETAYRDRE</sequence>
<dbReference type="Proteomes" id="UP000281128">
    <property type="component" value="Unassembled WGS sequence"/>
</dbReference>
<name>A0A3A8AUV4_9RHOB</name>
<gene>
    <name evidence="2" type="ORF">D6850_08230</name>
</gene>
<feature type="transmembrane region" description="Helical" evidence="1">
    <location>
        <begin position="73"/>
        <end position="93"/>
    </location>
</feature>
<reference evidence="2 3" key="1">
    <citation type="submission" date="2018-09" db="EMBL/GenBank/DDBJ databases">
        <title>Roseovarius spongiae sp. nov., isolated from a marine sponge.</title>
        <authorList>
            <person name="Zhuang L."/>
            <person name="Luo L."/>
        </authorList>
    </citation>
    <scope>NUCLEOTIDE SEQUENCE [LARGE SCALE GENOMIC DNA]</scope>
    <source>
        <strain evidence="2 3">HN-E21</strain>
    </source>
</reference>
<keyword evidence="3" id="KW-1185">Reference proteome</keyword>
<accession>A0A3A8AUV4</accession>